<evidence type="ECO:0000313" key="9">
    <source>
        <dbReference type="EMBL" id="GLB52891.1"/>
    </source>
</evidence>
<dbReference type="RefSeq" id="WP_281754453.1">
    <property type="nucleotide sequence ID" value="NZ_BRVP01000012.1"/>
</dbReference>
<dbReference type="PANTHER" id="PTHR30576">
    <property type="entry name" value="COLANIC BIOSYNTHESIS UDP-GLUCOSE LIPID CARRIER TRANSFERASE"/>
    <property type="match status" value="1"/>
</dbReference>
<keyword evidence="3" id="KW-0808">Transferase</keyword>
<comment type="subcellular location">
    <subcellularLocation>
        <location evidence="1">Membrane</location>
        <topology evidence="1">Multi-pass membrane protein</topology>
    </subcellularLocation>
</comment>
<feature type="transmembrane region" description="Helical" evidence="7">
    <location>
        <begin position="40"/>
        <end position="60"/>
    </location>
</feature>
<keyword evidence="10" id="KW-1185">Reference proteome</keyword>
<feature type="transmembrane region" description="Helical" evidence="7">
    <location>
        <begin position="12"/>
        <end position="34"/>
    </location>
</feature>
<keyword evidence="4 7" id="KW-0812">Transmembrane</keyword>
<feature type="transmembrane region" description="Helical" evidence="7">
    <location>
        <begin position="267"/>
        <end position="289"/>
    </location>
</feature>
<evidence type="ECO:0000313" key="10">
    <source>
        <dbReference type="Proteomes" id="UP001143545"/>
    </source>
</evidence>
<evidence type="ECO:0000256" key="7">
    <source>
        <dbReference type="SAM" id="Phobius"/>
    </source>
</evidence>
<dbReference type="GO" id="GO:0016020">
    <property type="term" value="C:membrane"/>
    <property type="evidence" value="ECO:0007669"/>
    <property type="project" value="UniProtKB-SubCell"/>
</dbReference>
<reference evidence="9" key="1">
    <citation type="submission" date="2022-07" db="EMBL/GenBank/DDBJ databases">
        <title>Taxonomy of Novel Oxalotrophic and Methylotrophic Bacteria.</title>
        <authorList>
            <person name="Sahin N."/>
            <person name="Tani A."/>
        </authorList>
    </citation>
    <scope>NUCLEOTIDE SEQUENCE</scope>
    <source>
        <strain evidence="9">AM327</strain>
    </source>
</reference>
<dbReference type="Pfam" id="PF13727">
    <property type="entry name" value="CoA_binding_3"/>
    <property type="match status" value="1"/>
</dbReference>
<protein>
    <submittedName>
        <fullName evidence="9">Undecaprenyl-phosphate glucose phosphotransferase</fullName>
    </submittedName>
</protein>
<gene>
    <name evidence="9" type="primary">wcaJ</name>
    <name evidence="9" type="ORF">NBRC110019_19310</name>
</gene>
<dbReference type="InterPro" id="IPR017475">
    <property type="entry name" value="EPS_sugar_tfrase"/>
</dbReference>
<organism evidence="9 10">
    <name type="scientific">Neptunitalea chrysea</name>
    <dbReference type="NCBI Taxonomy" id="1647581"/>
    <lineage>
        <taxon>Bacteria</taxon>
        <taxon>Pseudomonadati</taxon>
        <taxon>Bacteroidota</taxon>
        <taxon>Flavobacteriia</taxon>
        <taxon>Flavobacteriales</taxon>
        <taxon>Flavobacteriaceae</taxon>
        <taxon>Neptunitalea</taxon>
    </lineage>
</organism>
<dbReference type="EMBL" id="BRVP01000012">
    <property type="protein sequence ID" value="GLB52891.1"/>
    <property type="molecule type" value="Genomic_DNA"/>
</dbReference>
<evidence type="ECO:0000256" key="6">
    <source>
        <dbReference type="ARBA" id="ARBA00023136"/>
    </source>
</evidence>
<dbReference type="Proteomes" id="UP001143545">
    <property type="component" value="Unassembled WGS sequence"/>
</dbReference>
<evidence type="ECO:0000256" key="3">
    <source>
        <dbReference type="ARBA" id="ARBA00022679"/>
    </source>
</evidence>
<evidence type="ECO:0000256" key="4">
    <source>
        <dbReference type="ARBA" id="ARBA00022692"/>
    </source>
</evidence>
<dbReference type="GO" id="GO:0016780">
    <property type="term" value="F:phosphotransferase activity, for other substituted phosphate groups"/>
    <property type="evidence" value="ECO:0007669"/>
    <property type="project" value="TreeGrafter"/>
</dbReference>
<dbReference type="AlphaFoldDB" id="A0A9W6B510"/>
<keyword evidence="6 7" id="KW-0472">Membrane</keyword>
<name>A0A9W6B510_9FLAO</name>
<accession>A0A9W6B510</accession>
<evidence type="ECO:0000256" key="1">
    <source>
        <dbReference type="ARBA" id="ARBA00004141"/>
    </source>
</evidence>
<feature type="domain" description="Bacterial sugar transferase" evidence="8">
    <location>
        <begin position="262"/>
        <end position="446"/>
    </location>
</feature>
<evidence type="ECO:0000259" key="8">
    <source>
        <dbReference type="Pfam" id="PF02397"/>
    </source>
</evidence>
<comment type="similarity">
    <text evidence="2">Belongs to the bacterial sugar transferase family.</text>
</comment>
<dbReference type="Pfam" id="PF02397">
    <property type="entry name" value="Bac_transf"/>
    <property type="match status" value="1"/>
</dbReference>
<comment type="caution">
    <text evidence="9">The sequence shown here is derived from an EMBL/GenBank/DDBJ whole genome shotgun (WGS) entry which is preliminary data.</text>
</comment>
<keyword evidence="5 7" id="KW-1133">Transmembrane helix</keyword>
<dbReference type="InterPro" id="IPR003362">
    <property type="entry name" value="Bact_transf"/>
</dbReference>
<evidence type="ECO:0000256" key="5">
    <source>
        <dbReference type="ARBA" id="ARBA00022989"/>
    </source>
</evidence>
<feature type="transmembrane region" description="Helical" evidence="7">
    <location>
        <begin position="103"/>
        <end position="125"/>
    </location>
</feature>
<feature type="transmembrane region" description="Helical" evidence="7">
    <location>
        <begin position="80"/>
        <end position="97"/>
    </location>
</feature>
<dbReference type="PANTHER" id="PTHR30576:SF0">
    <property type="entry name" value="UNDECAPRENYL-PHOSPHATE N-ACETYLGALACTOSAMINYL 1-PHOSPHATE TRANSFERASE-RELATED"/>
    <property type="match status" value="1"/>
</dbReference>
<dbReference type="NCBIfam" id="TIGR03025">
    <property type="entry name" value="EPS_sugtrans"/>
    <property type="match status" value="1"/>
</dbReference>
<proteinExistence type="inferred from homology"/>
<sequence>MSVIKKRKSTGLIRPMSFIIDILILNVIGHFFLFEGNFNVPFYSYISIVWFFTSLQQNFYEIHRYTNLISIASKTFRQSFIMLLFTFTFFGIFHNVYLPPFQVVAYGFLIMAFMGAVRLTIFFFMKRYRRVLGGSQKRIIIIGQNRNTLMLKDFFQKNPELGFHFVSFVSVGHNATFSNIEGCFNFIIDNNIDEIYCSLSEMSDENIAEFIAFADNNLKLIKFLPDNKAIFSKKLKYEYYGYTPILSLRSILVDEPINKIAKRAFDIFFSSLVIIFVLSWLTPLVALLIKLESKGPVFFKQKRSGVGYHEFECFKFRSMTPNKDANKQQAIKGDARITKVGAILRKTSIDELPQFYNVLLGDMSVVGPRPHMISHTENYAKRIDKFMVRHFIKPGITGLAQVRGYRGEVETDNDIINRVKFDIFYIENWSILLDLKISFLTVYNAVKGEEKAY</sequence>
<evidence type="ECO:0000256" key="2">
    <source>
        <dbReference type="ARBA" id="ARBA00006464"/>
    </source>
</evidence>